<dbReference type="Pfam" id="PF04345">
    <property type="entry name" value="Chor_lyase"/>
    <property type="match status" value="1"/>
</dbReference>
<comment type="caution">
    <text evidence="5">Lacks conserved residue(s) required for the propagation of feature annotation.</text>
</comment>
<dbReference type="HAMAP" id="MF_01632">
    <property type="entry name" value="UbiC"/>
    <property type="match status" value="1"/>
</dbReference>
<dbReference type="GO" id="GO:0006744">
    <property type="term" value="P:ubiquinone biosynthetic process"/>
    <property type="evidence" value="ECO:0007669"/>
    <property type="project" value="UniProtKB-UniRule"/>
</dbReference>
<dbReference type="UniPathway" id="UPA00232"/>
<evidence type="ECO:0000256" key="1">
    <source>
        <dbReference type="ARBA" id="ARBA00022490"/>
    </source>
</evidence>
<protein>
    <recommendedName>
        <fullName evidence="5">Probable chorismate pyruvate-lyase</fullName>
        <shortName evidence="5">CL</shortName>
        <shortName evidence="5">CPL</shortName>
        <ecNumber evidence="5">4.1.3.40</ecNumber>
    </recommendedName>
</protein>
<dbReference type="RefSeq" id="WP_229723940.1">
    <property type="nucleotide sequence ID" value="NZ_BMDP01000001.1"/>
</dbReference>
<keyword evidence="2 5" id="KW-0831">Ubiquinone biosynthesis</keyword>
<evidence type="ECO:0000256" key="3">
    <source>
        <dbReference type="ARBA" id="ARBA00023239"/>
    </source>
</evidence>
<evidence type="ECO:0000256" key="2">
    <source>
        <dbReference type="ARBA" id="ARBA00022688"/>
    </source>
</evidence>
<reference evidence="6" key="1">
    <citation type="journal article" date="2014" name="Int. J. Syst. Evol. Microbiol.">
        <title>Complete genome sequence of Corynebacterium casei LMG S-19264T (=DSM 44701T), isolated from a smear-ripened cheese.</title>
        <authorList>
            <consortium name="US DOE Joint Genome Institute (JGI-PGF)"/>
            <person name="Walter F."/>
            <person name="Albersmeier A."/>
            <person name="Kalinowski J."/>
            <person name="Ruckert C."/>
        </authorList>
    </citation>
    <scope>NUCLEOTIDE SEQUENCE</scope>
    <source>
        <strain evidence="6">CCM 7664</strain>
    </source>
</reference>
<gene>
    <name evidence="5 6" type="primary">ubiC</name>
    <name evidence="6" type="ORF">GCM10011430_08010</name>
</gene>
<keyword evidence="1 5" id="KW-0963">Cytoplasm</keyword>
<organism evidence="6 7">
    <name type="scientific">Oxalicibacterium solurbis</name>
    <dbReference type="NCBI Taxonomy" id="69280"/>
    <lineage>
        <taxon>Bacteria</taxon>
        <taxon>Pseudomonadati</taxon>
        <taxon>Pseudomonadota</taxon>
        <taxon>Betaproteobacteria</taxon>
        <taxon>Burkholderiales</taxon>
        <taxon>Oxalobacteraceae</taxon>
        <taxon>Oxalicibacterium</taxon>
    </lineage>
</organism>
<evidence type="ECO:0000313" key="7">
    <source>
        <dbReference type="Proteomes" id="UP000627205"/>
    </source>
</evidence>
<dbReference type="InterPro" id="IPR007440">
    <property type="entry name" value="Chorismate--pyruvate_lyase"/>
</dbReference>
<accession>A0A8J3F3L8</accession>
<dbReference type="SUPFAM" id="SSF64288">
    <property type="entry name" value="Chorismate lyase-like"/>
    <property type="match status" value="1"/>
</dbReference>
<sequence>MSGKESKEFSMCGLAAARWFPHVNHVDAPQAMRHWLTDQRSLTLKLKERCDHFCVQPLAQRPAMPLADEYGEIGLSRRMMAQERDVFLRCDERPMVFGHTIVPLTATTTDWPFFGSLGSRSLGTTLFGDPRVWRGRLEYARLGSRHPLILRAAAALWGELQKELNGPLFARRCLYRRHKGLLLVTEVFLPGIETI</sequence>
<dbReference type="EC" id="4.1.3.40" evidence="5"/>
<dbReference type="AlphaFoldDB" id="A0A8J3F3L8"/>
<dbReference type="GO" id="GO:0005829">
    <property type="term" value="C:cytosol"/>
    <property type="evidence" value="ECO:0007669"/>
    <property type="project" value="TreeGrafter"/>
</dbReference>
<comment type="pathway">
    <text evidence="5">Cofactor biosynthesis; ubiquinone biosynthesis.</text>
</comment>
<feature type="binding site" evidence="5">
    <location>
        <position position="186"/>
    </location>
    <ligand>
        <name>substrate</name>
    </ligand>
</feature>
<evidence type="ECO:0000313" key="6">
    <source>
        <dbReference type="EMBL" id="GGI53627.1"/>
    </source>
</evidence>
<reference evidence="6" key="2">
    <citation type="submission" date="2020-09" db="EMBL/GenBank/DDBJ databases">
        <authorList>
            <person name="Sun Q."/>
            <person name="Sedlacek I."/>
        </authorList>
    </citation>
    <scope>NUCLEOTIDE SEQUENCE</scope>
    <source>
        <strain evidence="6">CCM 7664</strain>
    </source>
</reference>
<comment type="function">
    <text evidence="5">Removes the pyruvyl group from chorismate, with concomitant aromatization of the ring, to provide 4-hydroxybenzoate (4HB) for the ubiquinone pathway.</text>
</comment>
<dbReference type="GO" id="GO:0008813">
    <property type="term" value="F:chorismate lyase activity"/>
    <property type="evidence" value="ECO:0007669"/>
    <property type="project" value="UniProtKB-UniRule"/>
</dbReference>
<dbReference type="InterPro" id="IPR028978">
    <property type="entry name" value="Chorismate_lyase_/UTRA_dom_sf"/>
</dbReference>
<comment type="caution">
    <text evidence="6">The sequence shown here is derived from an EMBL/GenBank/DDBJ whole genome shotgun (WGS) entry which is preliminary data.</text>
</comment>
<dbReference type="EMBL" id="BMDP01000001">
    <property type="protein sequence ID" value="GGI53627.1"/>
    <property type="molecule type" value="Genomic_DNA"/>
</dbReference>
<dbReference type="Gene3D" id="3.40.1410.10">
    <property type="entry name" value="Chorismate lyase-like"/>
    <property type="match status" value="1"/>
</dbReference>
<evidence type="ECO:0000256" key="5">
    <source>
        <dbReference type="HAMAP-Rule" id="MF_01632"/>
    </source>
</evidence>
<dbReference type="PANTHER" id="PTHR38683">
    <property type="entry name" value="CHORISMATE PYRUVATE-LYASE"/>
    <property type="match status" value="1"/>
</dbReference>
<dbReference type="Proteomes" id="UP000627205">
    <property type="component" value="Unassembled WGS sequence"/>
</dbReference>
<keyword evidence="3 5" id="KW-0456">Lyase</keyword>
<evidence type="ECO:0000256" key="4">
    <source>
        <dbReference type="ARBA" id="ARBA00023317"/>
    </source>
</evidence>
<proteinExistence type="inferred from homology"/>
<comment type="subcellular location">
    <subcellularLocation>
        <location evidence="5">Cytoplasm</location>
    </subcellularLocation>
</comment>
<dbReference type="PANTHER" id="PTHR38683:SF1">
    <property type="entry name" value="CHORISMATE PYRUVATE-LYASE"/>
    <property type="match status" value="1"/>
</dbReference>
<feature type="binding site" evidence="5">
    <location>
        <position position="122"/>
    </location>
    <ligand>
        <name>substrate</name>
    </ligand>
</feature>
<dbReference type="GO" id="GO:0042866">
    <property type="term" value="P:pyruvate biosynthetic process"/>
    <property type="evidence" value="ECO:0007669"/>
    <property type="project" value="UniProtKB-UniRule"/>
</dbReference>
<name>A0A8J3F3L8_9BURK</name>
<feature type="binding site" evidence="5">
    <location>
        <position position="84"/>
    </location>
    <ligand>
        <name>substrate</name>
    </ligand>
</feature>
<comment type="similarity">
    <text evidence="5">Belongs to the UbiC family.</text>
</comment>
<keyword evidence="7" id="KW-1185">Reference proteome</keyword>
<keyword evidence="4 5" id="KW-0670">Pyruvate</keyword>
<comment type="catalytic activity">
    <reaction evidence="5">
        <text>chorismate = 4-hydroxybenzoate + pyruvate</text>
        <dbReference type="Rhea" id="RHEA:16505"/>
        <dbReference type="ChEBI" id="CHEBI:15361"/>
        <dbReference type="ChEBI" id="CHEBI:17879"/>
        <dbReference type="ChEBI" id="CHEBI:29748"/>
        <dbReference type="EC" id="4.1.3.40"/>
    </reaction>
</comment>